<dbReference type="AlphaFoldDB" id="T0GNU3"/>
<organism evidence="2 3">
    <name type="scientific">Sphingobium quisquiliarum P25</name>
    <dbReference type="NCBI Taxonomy" id="1329909"/>
    <lineage>
        <taxon>Bacteria</taxon>
        <taxon>Pseudomonadati</taxon>
        <taxon>Pseudomonadota</taxon>
        <taxon>Alphaproteobacteria</taxon>
        <taxon>Sphingomonadales</taxon>
        <taxon>Sphingomonadaceae</taxon>
        <taxon>Sphingobium</taxon>
    </lineage>
</organism>
<comment type="caution">
    <text evidence="2">The sequence shown here is derived from an EMBL/GenBank/DDBJ whole genome shotgun (WGS) entry which is preliminary data.</text>
</comment>
<evidence type="ECO:0000256" key="1">
    <source>
        <dbReference type="SAM" id="MobiDB-lite"/>
    </source>
</evidence>
<proteinExistence type="predicted"/>
<evidence type="ECO:0008006" key="4">
    <source>
        <dbReference type="Google" id="ProtNLM"/>
    </source>
</evidence>
<accession>T0GNU3</accession>
<evidence type="ECO:0000313" key="2">
    <source>
        <dbReference type="EMBL" id="EQB02337.1"/>
    </source>
</evidence>
<name>T0GNU3_9SPHN</name>
<reference evidence="2 3" key="1">
    <citation type="journal article" date="2013" name="Genome Announc.">
        <title>Draft Genome Sequence of Sphingobium quisquiliarum Strain P25T, a Novel Hexachlorocyclohexane (HCH)-Degrading Bacterium Isolated from an HCH Dumpsite.</title>
        <authorList>
            <person name="Kumar Singh A."/>
            <person name="Sangwan N."/>
            <person name="Sharma A."/>
            <person name="Gupta V."/>
            <person name="Khurana J.P."/>
            <person name="Lal R."/>
        </authorList>
    </citation>
    <scope>NUCLEOTIDE SEQUENCE [LARGE SCALE GENOMIC DNA]</scope>
    <source>
        <strain evidence="2 3">P25</strain>
    </source>
</reference>
<dbReference type="PATRIC" id="fig|1329909.3.peg.3218"/>
<dbReference type="RefSeq" id="WP_021239391.1">
    <property type="nucleotide sequence ID" value="NZ_ATHO01000146.1"/>
</dbReference>
<feature type="compositionally biased region" description="Basic and acidic residues" evidence="1">
    <location>
        <begin position="37"/>
        <end position="47"/>
    </location>
</feature>
<sequence length="107" mass="11662">MTAEERYRLATAEAERKKAAFLSSAAEAKARVSPARIKQDVKQKAGESLHNASAQAMAKANEHPVATAAGAGAFVLYLFRRPLAALFRRTYVRLSNRTPDQSENDDG</sequence>
<keyword evidence="3" id="KW-1185">Reference proteome</keyword>
<feature type="region of interest" description="Disordered" evidence="1">
    <location>
        <begin position="32"/>
        <end position="62"/>
    </location>
</feature>
<gene>
    <name evidence="2" type="ORF">L288_16720</name>
</gene>
<evidence type="ECO:0000313" key="3">
    <source>
        <dbReference type="Proteomes" id="UP000015525"/>
    </source>
</evidence>
<protein>
    <recommendedName>
        <fullName evidence="4">DUF3618 domain-containing protein</fullName>
    </recommendedName>
</protein>
<dbReference type="EMBL" id="ATHO01000146">
    <property type="protein sequence ID" value="EQB02337.1"/>
    <property type="molecule type" value="Genomic_DNA"/>
</dbReference>
<dbReference type="Proteomes" id="UP000015525">
    <property type="component" value="Unassembled WGS sequence"/>
</dbReference>